<dbReference type="Proteomes" id="UP000199428">
    <property type="component" value="Unassembled WGS sequence"/>
</dbReference>
<dbReference type="AlphaFoldDB" id="A0A1G5S511"/>
<proteinExistence type="predicted"/>
<dbReference type="EMBL" id="FMWK01000021">
    <property type="protein sequence ID" value="SCZ81454.1"/>
    <property type="molecule type" value="Genomic_DNA"/>
</dbReference>
<dbReference type="RefSeq" id="WP_090164274.1">
    <property type="nucleotide sequence ID" value="NZ_FMWK01000021.1"/>
</dbReference>
<evidence type="ECO:0000313" key="2">
    <source>
        <dbReference type="Proteomes" id="UP000199428"/>
    </source>
</evidence>
<gene>
    <name evidence="1" type="ORF">SAMN02910350_02829</name>
</gene>
<name>A0A1G5S511_PSEXY</name>
<evidence type="ECO:0000313" key="1">
    <source>
        <dbReference type="EMBL" id="SCZ81454.1"/>
    </source>
</evidence>
<accession>A0A1G5S511</accession>
<organism evidence="1 2">
    <name type="scientific">Pseudobutyrivibrio xylanivorans</name>
    <dbReference type="NCBI Taxonomy" id="185007"/>
    <lineage>
        <taxon>Bacteria</taxon>
        <taxon>Bacillati</taxon>
        <taxon>Bacillota</taxon>
        <taxon>Clostridia</taxon>
        <taxon>Lachnospirales</taxon>
        <taxon>Lachnospiraceae</taxon>
        <taxon>Pseudobutyrivibrio</taxon>
    </lineage>
</organism>
<protein>
    <submittedName>
        <fullName evidence="1">Uncharacterized protein</fullName>
    </submittedName>
</protein>
<sequence>MIGGGIYGLGQTVNVFSKIINGNSIKAGESITNQVGKAVGEEAGCPYSSKSKSSGHISELLSGRPELSGTNREKLLSTVQNNKLSSYINELYRPGATIGDGGTADALISEFYSGKSTHLIKAQERLKGINKVINSGSLGLNDLDVAYALRDDLEIAIELFK</sequence>
<reference evidence="1 2" key="1">
    <citation type="submission" date="2016-10" db="EMBL/GenBank/DDBJ databases">
        <authorList>
            <person name="de Groot N.N."/>
        </authorList>
    </citation>
    <scope>NUCLEOTIDE SEQUENCE [LARGE SCALE GENOMIC DNA]</scope>
    <source>
        <strain evidence="1 2">DSM 10317</strain>
    </source>
</reference>